<accession>X0SCY4</accession>
<comment type="caution">
    <text evidence="1">The sequence shown here is derived from an EMBL/GenBank/DDBJ whole genome shotgun (WGS) entry which is preliminary data.</text>
</comment>
<proteinExistence type="predicted"/>
<reference evidence="1" key="1">
    <citation type="journal article" date="2014" name="Front. Microbiol.">
        <title>High frequency of phylogenetically diverse reductive dehalogenase-homologous genes in deep subseafloor sedimentary metagenomes.</title>
        <authorList>
            <person name="Kawai M."/>
            <person name="Futagami T."/>
            <person name="Toyoda A."/>
            <person name="Takaki Y."/>
            <person name="Nishi S."/>
            <person name="Hori S."/>
            <person name="Arai W."/>
            <person name="Tsubouchi T."/>
            <person name="Morono Y."/>
            <person name="Uchiyama I."/>
            <person name="Ito T."/>
            <person name="Fujiyama A."/>
            <person name="Inagaki F."/>
            <person name="Takami H."/>
        </authorList>
    </citation>
    <scope>NUCLEOTIDE SEQUENCE</scope>
    <source>
        <strain evidence="1">Expedition CK06-06</strain>
    </source>
</reference>
<gene>
    <name evidence="1" type="ORF">S01H1_08761</name>
</gene>
<name>X0SCY4_9ZZZZ</name>
<feature type="non-terminal residue" evidence="1">
    <location>
        <position position="118"/>
    </location>
</feature>
<dbReference type="AlphaFoldDB" id="X0SCY4"/>
<organism evidence="1">
    <name type="scientific">marine sediment metagenome</name>
    <dbReference type="NCBI Taxonomy" id="412755"/>
    <lineage>
        <taxon>unclassified sequences</taxon>
        <taxon>metagenomes</taxon>
        <taxon>ecological metagenomes</taxon>
    </lineage>
</organism>
<protein>
    <submittedName>
        <fullName evidence="1">Uncharacterized protein</fullName>
    </submittedName>
</protein>
<sequence length="118" mass="13716">MTVLEIVDWDEHFENEETREMDVVPFALMPNKMDGDGYTELMLHDEAARIFGTWLHIVEITGKCIPRGLLLRSGLRPHDVASLARQSRGKKKDFELAIPVLLDLGWLRYNTIEEHEKR</sequence>
<dbReference type="EMBL" id="BARS01004482">
    <property type="protein sequence ID" value="GAF78913.1"/>
    <property type="molecule type" value="Genomic_DNA"/>
</dbReference>
<evidence type="ECO:0000313" key="1">
    <source>
        <dbReference type="EMBL" id="GAF78913.1"/>
    </source>
</evidence>